<evidence type="ECO:0000313" key="2">
    <source>
        <dbReference type="EMBL" id="QPD03718.1"/>
    </source>
</evidence>
<feature type="signal peptide" evidence="1">
    <location>
        <begin position="1"/>
        <end position="18"/>
    </location>
</feature>
<name>A0A7S8FDB2_9BACT</name>
<keyword evidence="1" id="KW-0732">Signal</keyword>
<proteinExistence type="predicted"/>
<dbReference type="KEGG" id="nkf:Nkreftii_001492"/>
<accession>A0A7S8FDB2</accession>
<dbReference type="AlphaFoldDB" id="A0A7S8FDB2"/>
<protein>
    <recommendedName>
        <fullName evidence="4">AttH domain-containing protein</fullName>
    </recommendedName>
</protein>
<organism evidence="2 3">
    <name type="scientific">Candidatus Nitrospira kreftii</name>
    <dbReference type="NCBI Taxonomy" id="2652173"/>
    <lineage>
        <taxon>Bacteria</taxon>
        <taxon>Pseudomonadati</taxon>
        <taxon>Nitrospirota</taxon>
        <taxon>Nitrospiria</taxon>
        <taxon>Nitrospirales</taxon>
        <taxon>Nitrospiraceae</taxon>
        <taxon>Nitrospira</taxon>
    </lineage>
</organism>
<reference evidence="2 3" key="1">
    <citation type="journal article" date="2020" name="ISME J.">
        <title>Enrichment and physiological characterization of a novel comammox Nitrospira indicates ammonium inhibition of complete nitrification.</title>
        <authorList>
            <person name="Sakoula D."/>
            <person name="Koch H."/>
            <person name="Frank J."/>
            <person name="Jetten M.S.M."/>
            <person name="van Kessel M.A.H.J."/>
            <person name="Lucker S."/>
        </authorList>
    </citation>
    <scope>NUCLEOTIDE SEQUENCE [LARGE SCALE GENOMIC DNA]</scope>
    <source>
        <strain evidence="2">Comreactor17</strain>
    </source>
</reference>
<gene>
    <name evidence="2" type="ORF">Nkreftii_001492</name>
</gene>
<feature type="chain" id="PRO_5032455159" description="AttH domain-containing protein" evidence="1">
    <location>
        <begin position="19"/>
        <end position="313"/>
    </location>
</feature>
<sequence>MCLCLGLSLVFLATTAQSDSPTIHSLEDFPGTKLIYVSDYLSFIGQDHQGYVAFALDSSRGRDGNSYQAEHLVLLHDEKQGWVELEGNGRYDNTGKEIKTIPQSPSFRFAGMPYTGMAIVSESNRLSLKIPPIVRRTRTRHDGSVVSMGTAQAVLTWNGRTISGRVIYESFMMPNVNRLTHTYWDMWNEYQGFYLKMGVESDLYLHSQKSERLAPLMGFRDGFMTLNNQTDVMKDMQVEVLGRELAWGFYKWPTSWRITWTGPKGPAVLILTQVSRTNIGNWAIGGFSMAVVTGELEYGGGKLPVYGLVELIM</sequence>
<evidence type="ECO:0000256" key="1">
    <source>
        <dbReference type="SAM" id="SignalP"/>
    </source>
</evidence>
<evidence type="ECO:0000313" key="3">
    <source>
        <dbReference type="Proteomes" id="UP000593737"/>
    </source>
</evidence>
<evidence type="ECO:0008006" key="4">
    <source>
        <dbReference type="Google" id="ProtNLM"/>
    </source>
</evidence>
<dbReference type="EMBL" id="CP047423">
    <property type="protein sequence ID" value="QPD03718.1"/>
    <property type="molecule type" value="Genomic_DNA"/>
</dbReference>
<dbReference type="Proteomes" id="UP000593737">
    <property type="component" value="Chromosome"/>
</dbReference>